<organism evidence="2">
    <name type="scientific">Arundo donax</name>
    <name type="common">Giant reed</name>
    <name type="synonym">Donax arundinaceus</name>
    <dbReference type="NCBI Taxonomy" id="35708"/>
    <lineage>
        <taxon>Eukaryota</taxon>
        <taxon>Viridiplantae</taxon>
        <taxon>Streptophyta</taxon>
        <taxon>Embryophyta</taxon>
        <taxon>Tracheophyta</taxon>
        <taxon>Spermatophyta</taxon>
        <taxon>Magnoliopsida</taxon>
        <taxon>Liliopsida</taxon>
        <taxon>Poales</taxon>
        <taxon>Poaceae</taxon>
        <taxon>PACMAD clade</taxon>
        <taxon>Arundinoideae</taxon>
        <taxon>Arundineae</taxon>
        <taxon>Arundo</taxon>
    </lineage>
</organism>
<evidence type="ECO:0000313" key="2">
    <source>
        <dbReference type="EMBL" id="JAE08004.1"/>
    </source>
</evidence>
<feature type="compositionally biased region" description="Low complexity" evidence="1">
    <location>
        <begin position="16"/>
        <end position="38"/>
    </location>
</feature>
<sequence length="83" mass="8654">MTRENLHLGCGPPPAATAGANAAGTSSSSSRSVPRRPNGPLPQEYTSPSPVRASVWASPAATATTLGSICWRRWEGRSGRHGR</sequence>
<protein>
    <submittedName>
        <fullName evidence="2">Uncharacterized protein</fullName>
    </submittedName>
</protein>
<dbReference type="AlphaFoldDB" id="A0A0A9F9W1"/>
<proteinExistence type="predicted"/>
<dbReference type="EMBL" id="GBRH01189892">
    <property type="protein sequence ID" value="JAE08004.1"/>
    <property type="molecule type" value="Transcribed_RNA"/>
</dbReference>
<reference evidence="2" key="2">
    <citation type="journal article" date="2015" name="Data Brief">
        <title>Shoot transcriptome of the giant reed, Arundo donax.</title>
        <authorList>
            <person name="Barrero R.A."/>
            <person name="Guerrero F.D."/>
            <person name="Moolhuijzen P."/>
            <person name="Goolsby J.A."/>
            <person name="Tidwell J."/>
            <person name="Bellgard S.E."/>
            <person name="Bellgard M.I."/>
        </authorList>
    </citation>
    <scope>NUCLEOTIDE SEQUENCE</scope>
    <source>
        <tissue evidence="2">Shoot tissue taken approximately 20 cm above the soil surface</tissue>
    </source>
</reference>
<accession>A0A0A9F9W1</accession>
<feature type="region of interest" description="Disordered" evidence="1">
    <location>
        <begin position="1"/>
        <end position="54"/>
    </location>
</feature>
<evidence type="ECO:0000256" key="1">
    <source>
        <dbReference type="SAM" id="MobiDB-lite"/>
    </source>
</evidence>
<name>A0A0A9F9W1_ARUDO</name>
<reference evidence="2" key="1">
    <citation type="submission" date="2014-09" db="EMBL/GenBank/DDBJ databases">
        <authorList>
            <person name="Magalhaes I.L.F."/>
            <person name="Oliveira U."/>
            <person name="Santos F.R."/>
            <person name="Vidigal T.H.D.A."/>
            <person name="Brescovit A.D."/>
            <person name="Santos A.J."/>
        </authorList>
    </citation>
    <scope>NUCLEOTIDE SEQUENCE</scope>
    <source>
        <tissue evidence="2">Shoot tissue taken approximately 20 cm above the soil surface</tissue>
    </source>
</reference>